<sequence>MEVNFRIAEESPDILITFIDDKRVIMNPFAVIFAICCLATAQARPGFDHGGGSQQLQGVPDLSHYGKLTYPKFDVIDLGGGVKDSLPPAVVEITKTVSIKEPQPYPVKFPVPVPHPVPVAKPYPVVQTKIVKIPQPFPVEVIKKVPVPIEVPKPFPVPSHEGSFGGSFAGHGQLGYQKLDEASSGDEGGYGGGFEGAAHAGGYAEADQSGAYGTQVQAQQVGWVPIAMVQQGGYSSEQAEEQH</sequence>
<evidence type="ECO:0000313" key="1">
    <source>
        <dbReference type="EMBL" id="RZB38794.1"/>
    </source>
</evidence>
<proteinExistence type="predicted"/>
<comment type="caution">
    <text evidence="1">The sequence shown here is derived from an EMBL/GenBank/DDBJ whole genome shotgun (WGS) entry which is preliminary data.</text>
</comment>
<reference evidence="1 2" key="1">
    <citation type="submission" date="2017-03" db="EMBL/GenBank/DDBJ databases">
        <title>Genome of the blue death feigning beetle - Asbolus verrucosus.</title>
        <authorList>
            <person name="Rider S.D."/>
        </authorList>
    </citation>
    <scope>NUCLEOTIDE SEQUENCE [LARGE SCALE GENOMIC DNA]</scope>
    <source>
        <strain evidence="1">Butters</strain>
        <tissue evidence="1">Head and leg muscle</tissue>
    </source>
</reference>
<dbReference type="STRING" id="1661398.A0A482V418"/>
<organism evidence="1 2">
    <name type="scientific">Asbolus verrucosus</name>
    <name type="common">Desert ironclad beetle</name>
    <dbReference type="NCBI Taxonomy" id="1661398"/>
    <lineage>
        <taxon>Eukaryota</taxon>
        <taxon>Metazoa</taxon>
        <taxon>Ecdysozoa</taxon>
        <taxon>Arthropoda</taxon>
        <taxon>Hexapoda</taxon>
        <taxon>Insecta</taxon>
        <taxon>Pterygota</taxon>
        <taxon>Neoptera</taxon>
        <taxon>Endopterygota</taxon>
        <taxon>Coleoptera</taxon>
        <taxon>Polyphaga</taxon>
        <taxon>Cucujiformia</taxon>
        <taxon>Tenebrionidae</taxon>
        <taxon>Pimeliinae</taxon>
        <taxon>Asbolus</taxon>
    </lineage>
</organism>
<accession>A0A482V418</accession>
<name>A0A482V418_ASBVE</name>
<dbReference type="OrthoDB" id="6620433at2759"/>
<dbReference type="Proteomes" id="UP000292052">
    <property type="component" value="Unassembled WGS sequence"/>
</dbReference>
<dbReference type="EMBL" id="QDEB01133585">
    <property type="protein sequence ID" value="RZB38794.1"/>
    <property type="molecule type" value="Genomic_DNA"/>
</dbReference>
<gene>
    <name evidence="1" type="ORF">BDFB_011336</name>
</gene>
<dbReference type="AlphaFoldDB" id="A0A482V418"/>
<protein>
    <submittedName>
        <fullName evidence="1">Uncharacterized protein</fullName>
    </submittedName>
</protein>
<keyword evidence="2" id="KW-1185">Reference proteome</keyword>
<evidence type="ECO:0000313" key="2">
    <source>
        <dbReference type="Proteomes" id="UP000292052"/>
    </source>
</evidence>